<gene>
    <name evidence="12" type="ORF">A8L45_14785</name>
</gene>
<evidence type="ECO:0000256" key="3">
    <source>
        <dbReference type="ARBA" id="ARBA00022679"/>
    </source>
</evidence>
<dbReference type="Gene3D" id="3.40.50.300">
    <property type="entry name" value="P-loop containing nucleotide triphosphate hydrolases"/>
    <property type="match status" value="1"/>
</dbReference>
<dbReference type="GO" id="GO:0006261">
    <property type="term" value="P:DNA-templated DNA replication"/>
    <property type="evidence" value="ECO:0007669"/>
    <property type="project" value="TreeGrafter"/>
</dbReference>
<dbReference type="InterPro" id="IPR027417">
    <property type="entry name" value="P-loop_NTPase"/>
</dbReference>
<dbReference type="GO" id="GO:0009360">
    <property type="term" value="C:DNA polymerase III complex"/>
    <property type="evidence" value="ECO:0007669"/>
    <property type="project" value="UniProtKB-UniRule"/>
</dbReference>
<dbReference type="InterPro" id="IPR005790">
    <property type="entry name" value="DNA_polIII_delta"/>
</dbReference>
<dbReference type="Gene3D" id="1.20.272.10">
    <property type="match status" value="1"/>
</dbReference>
<name>A0A1C3EF41_9GAMM</name>
<accession>A0A1C3EF41</accession>
<evidence type="ECO:0000313" key="13">
    <source>
        <dbReference type="Proteomes" id="UP000094936"/>
    </source>
</evidence>
<comment type="similarity">
    <text evidence="7">Belongs to the DNA polymerase HolA subunit family.</text>
</comment>
<dbReference type="NCBIfam" id="TIGR01128">
    <property type="entry name" value="holA"/>
    <property type="match status" value="1"/>
</dbReference>
<dbReference type="GO" id="GO:0003887">
    <property type="term" value="F:DNA-directed DNA polymerase activity"/>
    <property type="evidence" value="ECO:0007669"/>
    <property type="project" value="UniProtKB-UniRule"/>
</dbReference>
<dbReference type="PANTHER" id="PTHR34388">
    <property type="entry name" value="DNA POLYMERASE III SUBUNIT DELTA"/>
    <property type="match status" value="1"/>
</dbReference>
<keyword evidence="4" id="KW-0548">Nucleotidyltransferase</keyword>
<sequence>MRTYPEQLAQKLAHSLTNTYLLFGNEPLLKQEALQQVMDSARAHGFDEKHRFTVDAQLSWNDVYDCCQALSLFSARQILILTLPDNPLTTAQANALKVLEPLLHNDILLILEGPRLNKKQESAKWFTLFAQNGVYVPCNTPDQRQLPRFVETRCHALGLKPDHESVLMLAQWHEGNLLALSQSLMKLQLLFPDGELTLPRLRDTLSRHNHFSPFQLTDAMIEGKPKRVVNILRQLEGEGVEITLLLRVIQKELFQLCKMQEYGRNGMSLGNIFDHFKVWQARRAPLTAALHRLPLQRLLGLLKQLSEIEVMVKTDFDSRPWSALAEFCITFSSPQPPLR</sequence>
<keyword evidence="13" id="KW-1185">Reference proteome</keyword>
<dbReference type="InterPro" id="IPR008921">
    <property type="entry name" value="DNA_pol3_clamp-load_cplx_C"/>
</dbReference>
<protein>
    <recommendedName>
        <fullName evidence="2 9">DNA polymerase III subunit delta</fullName>
        <ecNumber evidence="1 9">2.7.7.7</ecNumber>
    </recommendedName>
</protein>
<evidence type="ECO:0000256" key="6">
    <source>
        <dbReference type="ARBA" id="ARBA00022932"/>
    </source>
</evidence>
<dbReference type="CDD" id="cd18138">
    <property type="entry name" value="HLD_clamp_pol_III_delta"/>
    <property type="match status" value="1"/>
</dbReference>
<dbReference type="InterPro" id="IPR010372">
    <property type="entry name" value="DNA_pol3_delta_N"/>
</dbReference>
<evidence type="ECO:0000259" key="10">
    <source>
        <dbReference type="Pfam" id="PF06144"/>
    </source>
</evidence>
<dbReference type="PANTHER" id="PTHR34388:SF1">
    <property type="entry name" value="DNA POLYMERASE III SUBUNIT DELTA"/>
    <property type="match status" value="1"/>
</dbReference>
<keyword evidence="5" id="KW-0235">DNA replication</keyword>
<comment type="caution">
    <text evidence="12">The sequence shown here is derived from an EMBL/GenBank/DDBJ whole genome shotgun (WGS) entry which is preliminary data.</text>
</comment>
<evidence type="ECO:0000256" key="4">
    <source>
        <dbReference type="ARBA" id="ARBA00022695"/>
    </source>
</evidence>
<feature type="domain" description="DNA polymerase III subunit delta C-terminal" evidence="11">
    <location>
        <begin position="213"/>
        <end position="328"/>
    </location>
</feature>
<proteinExistence type="inferred from homology"/>
<evidence type="ECO:0000259" key="11">
    <source>
        <dbReference type="Pfam" id="PF14840"/>
    </source>
</evidence>
<dbReference type="EMBL" id="LYBM01000028">
    <property type="protein sequence ID" value="ODA31872.1"/>
    <property type="molecule type" value="Genomic_DNA"/>
</dbReference>
<dbReference type="Gene3D" id="1.10.8.60">
    <property type="match status" value="1"/>
</dbReference>
<dbReference type="AlphaFoldDB" id="A0A1C3EF41"/>
<dbReference type="STRING" id="1080227.A8L45_14785"/>
<evidence type="ECO:0000256" key="5">
    <source>
        <dbReference type="ARBA" id="ARBA00022705"/>
    </source>
</evidence>
<organism evidence="12 13">
    <name type="scientific">Veronia pacifica</name>
    <dbReference type="NCBI Taxonomy" id="1080227"/>
    <lineage>
        <taxon>Bacteria</taxon>
        <taxon>Pseudomonadati</taxon>
        <taxon>Pseudomonadota</taxon>
        <taxon>Gammaproteobacteria</taxon>
        <taxon>Vibrionales</taxon>
        <taxon>Vibrionaceae</taxon>
        <taxon>Veronia</taxon>
    </lineage>
</organism>
<dbReference type="GO" id="GO:0003677">
    <property type="term" value="F:DNA binding"/>
    <property type="evidence" value="ECO:0007669"/>
    <property type="project" value="InterPro"/>
</dbReference>
<evidence type="ECO:0000256" key="9">
    <source>
        <dbReference type="NCBIfam" id="TIGR01128"/>
    </source>
</evidence>
<evidence type="ECO:0000256" key="8">
    <source>
        <dbReference type="ARBA" id="ARBA00049244"/>
    </source>
</evidence>
<dbReference type="SUPFAM" id="SSF48019">
    <property type="entry name" value="post-AAA+ oligomerization domain-like"/>
    <property type="match status" value="1"/>
</dbReference>
<evidence type="ECO:0000256" key="7">
    <source>
        <dbReference type="ARBA" id="ARBA00034754"/>
    </source>
</evidence>
<dbReference type="InterPro" id="IPR032780">
    <property type="entry name" value="DNA_pol3_delt_C"/>
</dbReference>
<reference evidence="12 13" key="1">
    <citation type="submission" date="2016-05" db="EMBL/GenBank/DDBJ databases">
        <title>Genomic Taxonomy of the Vibrionaceae.</title>
        <authorList>
            <person name="Gomez-Gil B."/>
            <person name="Enciso-Ibarra J."/>
        </authorList>
    </citation>
    <scope>NUCLEOTIDE SEQUENCE [LARGE SCALE GENOMIC DNA]</scope>
    <source>
        <strain evidence="12 13">CAIM 1920</strain>
    </source>
</reference>
<dbReference type="Pfam" id="PF06144">
    <property type="entry name" value="DNA_pol3_delta"/>
    <property type="match status" value="1"/>
</dbReference>
<keyword evidence="3" id="KW-0808">Transferase</keyword>
<dbReference type="RefSeq" id="WP_068903600.1">
    <property type="nucleotide sequence ID" value="NZ_JBHUIF010000028.1"/>
</dbReference>
<dbReference type="Pfam" id="PF14840">
    <property type="entry name" value="DNA_pol3_delt_C"/>
    <property type="match status" value="1"/>
</dbReference>
<dbReference type="OrthoDB" id="9770982at2"/>
<evidence type="ECO:0000256" key="2">
    <source>
        <dbReference type="ARBA" id="ARBA00017703"/>
    </source>
</evidence>
<dbReference type="SUPFAM" id="SSF52540">
    <property type="entry name" value="P-loop containing nucleoside triphosphate hydrolases"/>
    <property type="match status" value="1"/>
</dbReference>
<comment type="catalytic activity">
    <reaction evidence="8">
        <text>DNA(n) + a 2'-deoxyribonucleoside 5'-triphosphate = DNA(n+1) + diphosphate</text>
        <dbReference type="Rhea" id="RHEA:22508"/>
        <dbReference type="Rhea" id="RHEA-COMP:17339"/>
        <dbReference type="Rhea" id="RHEA-COMP:17340"/>
        <dbReference type="ChEBI" id="CHEBI:33019"/>
        <dbReference type="ChEBI" id="CHEBI:61560"/>
        <dbReference type="ChEBI" id="CHEBI:173112"/>
        <dbReference type="EC" id="2.7.7.7"/>
    </reaction>
</comment>
<keyword evidence="6" id="KW-0239">DNA-directed DNA polymerase</keyword>
<dbReference type="EC" id="2.7.7.7" evidence="1 9"/>
<evidence type="ECO:0000313" key="12">
    <source>
        <dbReference type="EMBL" id="ODA31872.1"/>
    </source>
</evidence>
<dbReference type="Proteomes" id="UP000094936">
    <property type="component" value="Unassembled WGS sequence"/>
</dbReference>
<evidence type="ECO:0000256" key="1">
    <source>
        <dbReference type="ARBA" id="ARBA00012417"/>
    </source>
</evidence>
<feature type="domain" description="DNA polymerase III delta N-terminal" evidence="10">
    <location>
        <begin position="20"/>
        <end position="139"/>
    </location>
</feature>